<dbReference type="SUPFAM" id="SSF48403">
    <property type="entry name" value="Ankyrin repeat"/>
    <property type="match status" value="1"/>
</dbReference>
<proteinExistence type="inferred from homology"/>
<feature type="domain" description="BCL-6 corepressor PCGF1 binding" evidence="10">
    <location>
        <begin position="1416"/>
        <end position="1527"/>
    </location>
</feature>
<feature type="region of interest" description="Disordered" evidence="9">
    <location>
        <begin position="977"/>
        <end position="1228"/>
    </location>
</feature>
<dbReference type="GO" id="GO:0003714">
    <property type="term" value="F:transcription corepressor activity"/>
    <property type="evidence" value="ECO:0007669"/>
    <property type="project" value="TreeGrafter"/>
</dbReference>
<feature type="region of interest" description="Disordered" evidence="9">
    <location>
        <begin position="642"/>
        <end position="689"/>
    </location>
</feature>
<dbReference type="InterPro" id="IPR047144">
    <property type="entry name" value="BCOR-like"/>
</dbReference>
<feature type="compositionally biased region" description="Basic residues" evidence="9">
    <location>
        <begin position="1162"/>
        <end position="1171"/>
    </location>
</feature>
<dbReference type="InterPro" id="IPR036770">
    <property type="entry name" value="Ankyrin_rpt-contain_sf"/>
</dbReference>
<comment type="caution">
    <text evidence="11">The sequence shown here is derived from an EMBL/GenBank/DDBJ whole genome shotgun (WGS) entry which is preliminary data.</text>
</comment>
<organism evidence="11 12">
    <name type="scientific">Megalops atlanticus</name>
    <name type="common">Tarpon</name>
    <name type="synonym">Clupea gigantea</name>
    <dbReference type="NCBI Taxonomy" id="7932"/>
    <lineage>
        <taxon>Eukaryota</taxon>
        <taxon>Metazoa</taxon>
        <taxon>Chordata</taxon>
        <taxon>Craniata</taxon>
        <taxon>Vertebrata</taxon>
        <taxon>Euteleostomi</taxon>
        <taxon>Actinopterygii</taxon>
        <taxon>Neopterygii</taxon>
        <taxon>Teleostei</taxon>
        <taxon>Elopiformes</taxon>
        <taxon>Megalopidae</taxon>
        <taxon>Megalops</taxon>
    </lineage>
</organism>
<feature type="repeat" description="ANK" evidence="8">
    <location>
        <begin position="1272"/>
        <end position="1304"/>
    </location>
</feature>
<feature type="repeat" description="ANK" evidence="8">
    <location>
        <begin position="1305"/>
        <end position="1337"/>
    </location>
</feature>
<dbReference type="PRINTS" id="PR01415">
    <property type="entry name" value="ANKYRIN"/>
</dbReference>
<feature type="compositionally biased region" description="Polar residues" evidence="9">
    <location>
        <begin position="642"/>
        <end position="676"/>
    </location>
</feature>
<feature type="compositionally biased region" description="Basic and acidic residues" evidence="9">
    <location>
        <begin position="831"/>
        <end position="842"/>
    </location>
</feature>
<name>A0A9D3TBH7_MEGAT</name>
<dbReference type="InterPro" id="IPR032365">
    <property type="entry name" value="PUFD"/>
</dbReference>
<dbReference type="EMBL" id="JAFDVH010000003">
    <property type="protein sequence ID" value="KAG7484225.1"/>
    <property type="molecule type" value="Genomic_DNA"/>
</dbReference>
<evidence type="ECO:0000256" key="8">
    <source>
        <dbReference type="PROSITE-ProRule" id="PRU00023"/>
    </source>
</evidence>
<keyword evidence="4" id="KW-0677">Repeat</keyword>
<evidence type="ECO:0000256" key="1">
    <source>
        <dbReference type="ARBA" id="ARBA00004123"/>
    </source>
</evidence>
<feature type="compositionally biased region" description="Basic and acidic residues" evidence="9">
    <location>
        <begin position="755"/>
        <end position="803"/>
    </location>
</feature>
<keyword evidence="12" id="KW-1185">Reference proteome</keyword>
<evidence type="ECO:0000313" key="12">
    <source>
        <dbReference type="Proteomes" id="UP001046870"/>
    </source>
</evidence>
<dbReference type="PANTHER" id="PTHR24117:SF6">
    <property type="entry name" value="BCL-6 COREPRESSOR-LIKE PROTEIN 1"/>
    <property type="match status" value="1"/>
</dbReference>
<dbReference type="GO" id="GO:0000122">
    <property type="term" value="P:negative regulation of transcription by RNA polymerase II"/>
    <property type="evidence" value="ECO:0007669"/>
    <property type="project" value="TreeGrafter"/>
</dbReference>
<feature type="region of interest" description="Disordered" evidence="9">
    <location>
        <begin position="869"/>
        <end position="950"/>
    </location>
</feature>
<feature type="compositionally biased region" description="Polar residues" evidence="9">
    <location>
        <begin position="292"/>
        <end position="311"/>
    </location>
</feature>
<sequence>MVSAPPLCSSVHGWVSADHVRLCSINEERASYTEDSPGVKLQAALCKECGVNSDHMQVDPTQMNIGDGGAVSTEGSTPNKVAESMVGNPPSQPLPSELITDVPLSQQSKLAPEADLKTSDVSAKSSQLKHCLEAPPRRYDNSPLLRPAPVNAASHEKPEVPRINAEGAVVFPCGKRENTEVSAIPSPSTANPVKRPPAQVQSAISLSPGLQSSTHFKTGQPMAFIPTNNLSSPVCKITLPPALGQIAALREATANQLSKVCQLQSSGSNMTPQLRPYPYQFSIGRVVAPESKTPSEATKQTTGSASSTKNSKAGKEHDSPLDSGASPTIAVPLKQPTLGSVPAPSVSLPPSSHVGCSPTLASLAAHGRLLNHMEKRTLHHSAEKTLHTHIKLKSSCTSEEQTVTCSTEARDMPLDLSSKSKRQKCVAAPLKTSETEPCLVEAGKNDPTSPKRVPRAQASGLAPTVPYAIFPDTLRNGALPKNSTGFVNHKVLEPSAPWAKSCAQGSINLPGTYVGVASPVLASTLRSKDGKGAAFLEDPQSTAKQETISIIDQGEQLVSRGKKGLSVTKDPQQSLHSKHSNNVHLAGAQQGQPKDVFPVPLSGSAKSHLQCKLASGKTVIPHSPNGNKAAWHQLALLSHQGASTVQKKGSQGTSQLQVTSGKEGTPFQSPHTNPPQTMEEKWDKSKSPLSNLESIVKQKALETSALSNDECCNLATSDPRGSEAVTVHAGCQDTPSRQITAGEFPPFRSVKKRDGKLLKDPSTGDHHQPTGKQEKRTSTELREKSAEKHFRQEENSGGEEHSNPLRLSLRRQTFGEGGPPDKIRRATKLTKWPEEEKTEGRPVTESLSPCVKLEGIAFSLLKGQCTALAEPKKKSSGTKEANDASSKSKTAVNKCKKLSSSKHDQPTTETTAKTTECTKKLQANESPLTKQDHLSKKRKRSAPALKLSQPDAVEVKRNRVGRCSVSAVEQLFHGDAGGVSSAFTAPRGTGSPNSRHSSPVGPGKEGGALGGDSVPRPRRGRRPAEEVPQVHWGTVAPTHGSEGDASVGKKRRRRRNRKYQNGEYIVEREQAKEGAEEKCVTTRQAARAGADLKPAGVHPRYSATPPYRGTSPDSSPRRALLTRSGSTRRPESQATPEPTDKPSGKRKFKSKHLSEAEEERKLKTKRGHSGKRSASLVADANSPPAKRIPSPGSVASPKGLSSPLTSRRGSAGRAGVLETPPGRPMPPEVRRLIVNKNAGETLLQRAARLGYQEVVLYCLEKDVREVNRRDNAGYTALHEACARGWAHIVRVLLEHGADVNCSAQDGTRPIHDAVVNDNLSVVWMLLNHGADPTLATYSGQTALKLAQSNNMKTFLMEYIADLEGRNEQDPSLHWDFYSSAVFETDERACWDFLLSLPEEEEKDEGREREGEERTGEDCFMFEFSAEPLLPCYHIQVSLTQGFCNWFLLSDVLRRLKMSARIFRARYPHFEVVGISCAELYRQVSVSQVTPVPGELQSADEEEGMVELVRCVPDLQGLLGSSVQLLEEELLADAASPCSR</sequence>
<keyword evidence="6" id="KW-0539">Nucleus</keyword>
<evidence type="ECO:0000256" key="6">
    <source>
        <dbReference type="ARBA" id="ARBA00023242"/>
    </source>
</evidence>
<dbReference type="Gene3D" id="1.25.40.20">
    <property type="entry name" value="Ankyrin repeat-containing domain"/>
    <property type="match status" value="1"/>
</dbReference>
<evidence type="ECO:0000259" key="10">
    <source>
        <dbReference type="Pfam" id="PF16553"/>
    </source>
</evidence>
<dbReference type="SMART" id="SM00248">
    <property type="entry name" value="ANK"/>
    <property type="match status" value="3"/>
</dbReference>
<dbReference type="Pfam" id="PF16553">
    <property type="entry name" value="PUFD"/>
    <property type="match status" value="1"/>
</dbReference>
<dbReference type="PROSITE" id="PS50297">
    <property type="entry name" value="ANK_REP_REGION"/>
    <property type="match status" value="2"/>
</dbReference>
<dbReference type="Gene3D" id="3.10.260.40">
    <property type="entry name" value="BCL-6 corepressor, PCGF1 binding domain"/>
    <property type="match status" value="1"/>
</dbReference>
<evidence type="ECO:0000256" key="3">
    <source>
        <dbReference type="ARBA" id="ARBA00022553"/>
    </source>
</evidence>
<protein>
    <recommendedName>
        <fullName evidence="10">BCL-6 corepressor PCGF1 binding domain-containing protein</fullName>
    </recommendedName>
</protein>
<dbReference type="Pfam" id="PF12796">
    <property type="entry name" value="Ank_2"/>
    <property type="match status" value="1"/>
</dbReference>
<accession>A0A9D3TBH7</accession>
<feature type="compositionally biased region" description="Basic residues" evidence="9">
    <location>
        <begin position="1048"/>
        <end position="1058"/>
    </location>
</feature>
<dbReference type="Proteomes" id="UP001046870">
    <property type="component" value="Chromosome 3"/>
</dbReference>
<evidence type="ECO:0000256" key="9">
    <source>
        <dbReference type="SAM" id="MobiDB-lite"/>
    </source>
</evidence>
<feature type="compositionally biased region" description="Basic and acidic residues" evidence="9">
    <location>
        <begin position="1152"/>
        <end position="1161"/>
    </location>
</feature>
<reference evidence="11" key="1">
    <citation type="submission" date="2021-01" db="EMBL/GenBank/DDBJ databases">
        <authorList>
            <person name="Zahm M."/>
            <person name="Roques C."/>
            <person name="Cabau C."/>
            <person name="Klopp C."/>
            <person name="Donnadieu C."/>
            <person name="Jouanno E."/>
            <person name="Lampietro C."/>
            <person name="Louis A."/>
            <person name="Herpin A."/>
            <person name="Echchiki A."/>
            <person name="Berthelot C."/>
            <person name="Parey E."/>
            <person name="Roest-Crollius H."/>
            <person name="Braasch I."/>
            <person name="Postlethwait J."/>
            <person name="Bobe J."/>
            <person name="Montfort J."/>
            <person name="Bouchez O."/>
            <person name="Begum T."/>
            <person name="Mejri S."/>
            <person name="Adams A."/>
            <person name="Chen W.-J."/>
            <person name="Guiguen Y."/>
        </authorList>
    </citation>
    <scope>NUCLEOTIDE SEQUENCE</scope>
    <source>
        <strain evidence="11">YG-15Mar2019-1</strain>
        <tissue evidence="11">Brain</tissue>
    </source>
</reference>
<dbReference type="OrthoDB" id="3666223at2759"/>
<comment type="similarity">
    <text evidence="7">Belongs to the BCOR family.</text>
</comment>
<feature type="region of interest" description="Disordered" evidence="9">
    <location>
        <begin position="62"/>
        <end position="98"/>
    </location>
</feature>
<evidence type="ECO:0000256" key="2">
    <source>
        <dbReference type="ARBA" id="ARBA00022499"/>
    </source>
</evidence>
<dbReference type="InterPro" id="IPR038227">
    <property type="entry name" value="PUFD_som_sf"/>
</dbReference>
<feature type="region of interest" description="Disordered" evidence="9">
    <location>
        <begin position="290"/>
        <end position="346"/>
    </location>
</feature>
<evidence type="ECO:0000256" key="4">
    <source>
        <dbReference type="ARBA" id="ARBA00022737"/>
    </source>
</evidence>
<feature type="compositionally biased region" description="Basic and acidic residues" evidence="9">
    <location>
        <begin position="1065"/>
        <end position="1080"/>
    </location>
</feature>
<dbReference type="GO" id="GO:0005634">
    <property type="term" value="C:nucleus"/>
    <property type="evidence" value="ECO:0007669"/>
    <property type="project" value="UniProtKB-SubCell"/>
</dbReference>
<dbReference type="InterPro" id="IPR002110">
    <property type="entry name" value="Ankyrin_rpt"/>
</dbReference>
<keyword evidence="8" id="KW-0040">ANK repeat</keyword>
<gene>
    <name evidence="11" type="ORF">MATL_G00047150</name>
</gene>
<evidence type="ECO:0000256" key="5">
    <source>
        <dbReference type="ARBA" id="ARBA00022843"/>
    </source>
</evidence>
<evidence type="ECO:0000313" key="11">
    <source>
        <dbReference type="EMBL" id="KAG7484225.1"/>
    </source>
</evidence>
<feature type="region of interest" description="Disordered" evidence="9">
    <location>
        <begin position="735"/>
        <end position="845"/>
    </location>
</feature>
<dbReference type="PANTHER" id="PTHR24117">
    <property type="entry name" value="AGAP007537-PB"/>
    <property type="match status" value="1"/>
</dbReference>
<keyword evidence="3" id="KW-0597">Phosphoprotein</keyword>
<feature type="compositionally biased region" description="Polar residues" evidence="9">
    <location>
        <begin position="1123"/>
        <end position="1136"/>
    </location>
</feature>
<keyword evidence="5" id="KW-0832">Ubl conjugation</keyword>
<comment type="subcellular location">
    <subcellularLocation>
        <location evidence="1">Nucleus</location>
    </subcellularLocation>
</comment>
<dbReference type="PROSITE" id="PS50088">
    <property type="entry name" value="ANK_REPEAT"/>
    <property type="match status" value="2"/>
</dbReference>
<evidence type="ECO:0000256" key="7">
    <source>
        <dbReference type="ARBA" id="ARBA00034703"/>
    </source>
</evidence>
<keyword evidence="2" id="KW-1017">Isopeptide bond</keyword>
<dbReference type="FunFam" id="1.25.40.20:FF:000032">
    <property type="entry name" value="BCL-6 corepressor isoform X1"/>
    <property type="match status" value="1"/>
</dbReference>